<dbReference type="EMBL" id="FTNV01000003">
    <property type="protein sequence ID" value="SIS24685.1"/>
    <property type="molecule type" value="Genomic_DNA"/>
</dbReference>
<comment type="pathway">
    <text evidence="1">Amino-acid biosynthesis; L-asparagine biosynthesis; L-asparagine from L-aspartate (L-Gln route): step 1/1.</text>
</comment>
<sequence length="523" mass="57129">MTTKTNAPFIWIEMQGGAPVCRGDASWRSGREIAGPIGRLFAVWQWDGARLEAEVDSHGFHSLFVYEKDGVIALAPNLLTLVEAGADSTHDQRALAVFHRIGVFINDDTPLKHIRTLPPAGRLIWQAGQATITGGAPIPKAQSITRKDAVEGMTQFFRQAMTRVLDASDDPVTLPLSGGRDSRHILLEMLHQGRAPRQCVTFHHNGAEMNNEALAARAVTARAGVAHDVLGYPRPRLADALRCTILTGLCADEHAQMMPLHDYVARKGGTAMDGIAGDILTNPDNDAEAFFALAEKGDFTGIARGLTEGHARVISQPGWGRGAGPILSPDMDEEVHDYLGRAIAQYADAPDPYQMFWMYHRTRREINFVSQSILSGADQVLCPYLDPDFAEFCLSLPYSVTRDQLLHDDVIAGAYPDYADIPYAAGFAAPSARGGGMAHKLRSGVDMLRITAALGPKAVAQRRDFLRPPAQLKRMPDTALRLHTLCLDGLTAGRARRLREIAEQLEAAQPRRLVSERMDGRPA</sequence>
<dbReference type="GO" id="GO:0004066">
    <property type="term" value="F:asparagine synthase (glutamine-hydrolyzing) activity"/>
    <property type="evidence" value="ECO:0007669"/>
    <property type="project" value="UniProtKB-EC"/>
</dbReference>
<dbReference type="SUPFAM" id="SSF52402">
    <property type="entry name" value="Adenine nucleotide alpha hydrolases-like"/>
    <property type="match status" value="1"/>
</dbReference>
<dbReference type="InterPro" id="IPR029055">
    <property type="entry name" value="Ntn_hydrolases_N"/>
</dbReference>
<dbReference type="InterPro" id="IPR051786">
    <property type="entry name" value="ASN_synthetase/amidase"/>
</dbReference>
<dbReference type="AlphaFoldDB" id="A0A1N7HIG3"/>
<name>A0A1N7HIG3_9RHOB</name>
<dbReference type="RefSeq" id="WP_076535206.1">
    <property type="nucleotide sequence ID" value="NZ_FOAC01000002.1"/>
</dbReference>
<evidence type="ECO:0000256" key="2">
    <source>
        <dbReference type="ARBA" id="ARBA00012737"/>
    </source>
</evidence>
<dbReference type="PANTHER" id="PTHR43284">
    <property type="entry name" value="ASPARAGINE SYNTHETASE (GLUTAMINE-HYDROLYZING)"/>
    <property type="match status" value="1"/>
</dbReference>
<accession>A0A1N7HIG3</accession>
<reference evidence="5 6" key="1">
    <citation type="submission" date="2017-01" db="EMBL/GenBank/DDBJ databases">
        <authorList>
            <person name="Mah S.A."/>
            <person name="Swanson W.J."/>
            <person name="Moy G.W."/>
            <person name="Vacquier V.D."/>
        </authorList>
    </citation>
    <scope>NUCLEOTIDE SEQUENCE [LARGE SCALE GENOMIC DNA]</scope>
    <source>
        <strain evidence="5 6">DSM 29590</strain>
    </source>
</reference>
<protein>
    <recommendedName>
        <fullName evidence="2">asparagine synthase (glutamine-hydrolyzing)</fullName>
        <ecNumber evidence="2">6.3.5.4</ecNumber>
    </recommendedName>
</protein>
<dbReference type="Pfam" id="PF00733">
    <property type="entry name" value="Asn_synthase"/>
    <property type="match status" value="1"/>
</dbReference>
<dbReference type="Gene3D" id="3.40.50.620">
    <property type="entry name" value="HUPs"/>
    <property type="match status" value="1"/>
</dbReference>
<dbReference type="EC" id="6.3.5.4" evidence="2"/>
<evidence type="ECO:0000256" key="3">
    <source>
        <dbReference type="ARBA" id="ARBA00048741"/>
    </source>
</evidence>
<evidence type="ECO:0000313" key="5">
    <source>
        <dbReference type="EMBL" id="SIS24685.1"/>
    </source>
</evidence>
<organism evidence="5 6">
    <name type="scientific">Roseovarius nanhaiticus</name>
    <dbReference type="NCBI Taxonomy" id="573024"/>
    <lineage>
        <taxon>Bacteria</taxon>
        <taxon>Pseudomonadati</taxon>
        <taxon>Pseudomonadota</taxon>
        <taxon>Alphaproteobacteria</taxon>
        <taxon>Rhodobacterales</taxon>
        <taxon>Roseobacteraceae</taxon>
        <taxon>Roseovarius</taxon>
    </lineage>
</organism>
<dbReference type="GO" id="GO:0006529">
    <property type="term" value="P:asparagine biosynthetic process"/>
    <property type="evidence" value="ECO:0007669"/>
    <property type="project" value="InterPro"/>
</dbReference>
<keyword evidence="6" id="KW-1185">Reference proteome</keyword>
<comment type="catalytic activity">
    <reaction evidence="3">
        <text>L-aspartate + L-glutamine + ATP + H2O = L-asparagine + L-glutamate + AMP + diphosphate + H(+)</text>
        <dbReference type="Rhea" id="RHEA:12228"/>
        <dbReference type="ChEBI" id="CHEBI:15377"/>
        <dbReference type="ChEBI" id="CHEBI:15378"/>
        <dbReference type="ChEBI" id="CHEBI:29985"/>
        <dbReference type="ChEBI" id="CHEBI:29991"/>
        <dbReference type="ChEBI" id="CHEBI:30616"/>
        <dbReference type="ChEBI" id="CHEBI:33019"/>
        <dbReference type="ChEBI" id="CHEBI:58048"/>
        <dbReference type="ChEBI" id="CHEBI:58359"/>
        <dbReference type="ChEBI" id="CHEBI:456215"/>
        <dbReference type="EC" id="6.3.5.4"/>
    </reaction>
</comment>
<dbReference type="PANTHER" id="PTHR43284:SF1">
    <property type="entry name" value="ASPARAGINE SYNTHETASE"/>
    <property type="match status" value="1"/>
</dbReference>
<feature type="domain" description="Asparagine synthetase" evidence="4">
    <location>
        <begin position="156"/>
        <end position="278"/>
    </location>
</feature>
<gene>
    <name evidence="5" type="ORF">SAMN05421666_3153</name>
</gene>
<dbReference type="SUPFAM" id="SSF56235">
    <property type="entry name" value="N-terminal nucleophile aminohydrolases (Ntn hydrolases)"/>
    <property type="match status" value="1"/>
</dbReference>
<dbReference type="InterPro" id="IPR014729">
    <property type="entry name" value="Rossmann-like_a/b/a_fold"/>
</dbReference>
<evidence type="ECO:0000313" key="6">
    <source>
        <dbReference type="Proteomes" id="UP000186019"/>
    </source>
</evidence>
<dbReference type="InterPro" id="IPR001962">
    <property type="entry name" value="Asn_synthase"/>
</dbReference>
<evidence type="ECO:0000259" key="4">
    <source>
        <dbReference type="Pfam" id="PF00733"/>
    </source>
</evidence>
<evidence type="ECO:0000256" key="1">
    <source>
        <dbReference type="ARBA" id="ARBA00005187"/>
    </source>
</evidence>
<dbReference type="STRING" id="573024.SAMN05216208_2163"/>
<proteinExistence type="predicted"/>
<dbReference type="Proteomes" id="UP000186019">
    <property type="component" value="Unassembled WGS sequence"/>
</dbReference>
<dbReference type="OrthoDB" id="4897717at2"/>